<dbReference type="GO" id="GO:0006874">
    <property type="term" value="P:intracellular calcium ion homeostasis"/>
    <property type="evidence" value="ECO:0007669"/>
    <property type="project" value="TreeGrafter"/>
</dbReference>
<keyword evidence="4" id="KW-0406">Ion transport</keyword>
<evidence type="ECO:0000256" key="7">
    <source>
        <dbReference type="ARBA" id="ARBA00023136"/>
    </source>
</evidence>
<dbReference type="InterPro" id="IPR044880">
    <property type="entry name" value="NCX_ion-bd_dom_sf"/>
</dbReference>
<name>A0A7R9MIX2_9ACAR</name>
<dbReference type="AlphaFoldDB" id="A0A7R9MIX2"/>
<protein>
    <recommendedName>
        <fullName evidence="9">Sodium/calcium exchanger membrane region domain-containing protein</fullName>
    </recommendedName>
</protein>
<feature type="domain" description="Sodium/calcium exchanger membrane region" evidence="9">
    <location>
        <begin position="191"/>
        <end position="248"/>
    </location>
</feature>
<proteinExistence type="predicted"/>
<dbReference type="InterPro" id="IPR051359">
    <property type="entry name" value="CaCA_antiporter"/>
</dbReference>
<evidence type="ECO:0000256" key="2">
    <source>
        <dbReference type="ARBA" id="ARBA00022448"/>
    </source>
</evidence>
<sequence>TPRHSRANSFVKKLTRHHHDNVLAVIERNYDDQYNKVLDKRQEERPKRITFLTQISTISAASILSMETLSRALSESKELLLHISPVDLIEWPEYRWYRRILECIKAIPYFVMTLCIPVVDLESPKQNWCRLLTCINILFAPQIGLFFLGKTNFLINHSFPLWAVLLMCSFGVSLLVYFTSRPEEPPIYHNFLSDAILGLTILAWGNSLGDLISDLSMARHGYPGIGISACFGGPLLNLLMGLGLPYTILLVDEPEDDGVELVYNRMK</sequence>
<dbReference type="GO" id="GO:0016020">
    <property type="term" value="C:membrane"/>
    <property type="evidence" value="ECO:0007669"/>
    <property type="project" value="UniProtKB-SubCell"/>
</dbReference>
<evidence type="ECO:0000256" key="8">
    <source>
        <dbReference type="SAM" id="Phobius"/>
    </source>
</evidence>
<organism evidence="10">
    <name type="scientific">Oppiella nova</name>
    <dbReference type="NCBI Taxonomy" id="334625"/>
    <lineage>
        <taxon>Eukaryota</taxon>
        <taxon>Metazoa</taxon>
        <taxon>Ecdysozoa</taxon>
        <taxon>Arthropoda</taxon>
        <taxon>Chelicerata</taxon>
        <taxon>Arachnida</taxon>
        <taxon>Acari</taxon>
        <taxon>Acariformes</taxon>
        <taxon>Sarcoptiformes</taxon>
        <taxon>Oribatida</taxon>
        <taxon>Brachypylina</taxon>
        <taxon>Oppioidea</taxon>
        <taxon>Oppiidae</taxon>
        <taxon>Oppiella</taxon>
    </lineage>
</organism>
<accession>A0A7R9MIX2</accession>
<evidence type="ECO:0000313" key="11">
    <source>
        <dbReference type="Proteomes" id="UP000728032"/>
    </source>
</evidence>
<dbReference type="InterPro" id="IPR004837">
    <property type="entry name" value="NaCa_Exmemb"/>
</dbReference>
<comment type="subcellular location">
    <subcellularLocation>
        <location evidence="1">Membrane</location>
        <topology evidence="1">Multi-pass membrane protein</topology>
    </subcellularLocation>
</comment>
<dbReference type="PANTHER" id="PTHR12266">
    <property type="entry name" value="NA+/CA2+ K+ INDEPENDENT EXCHANGER"/>
    <property type="match status" value="1"/>
</dbReference>
<keyword evidence="6 8" id="KW-1133">Transmembrane helix</keyword>
<feature type="transmembrane region" description="Helical" evidence="8">
    <location>
        <begin position="131"/>
        <end position="149"/>
    </location>
</feature>
<feature type="transmembrane region" description="Helical" evidence="8">
    <location>
        <begin position="225"/>
        <end position="244"/>
    </location>
</feature>
<evidence type="ECO:0000256" key="1">
    <source>
        <dbReference type="ARBA" id="ARBA00004141"/>
    </source>
</evidence>
<keyword evidence="11" id="KW-1185">Reference proteome</keyword>
<dbReference type="EMBL" id="CAJPVJ010022114">
    <property type="protein sequence ID" value="CAG2178145.1"/>
    <property type="molecule type" value="Genomic_DNA"/>
</dbReference>
<evidence type="ECO:0000256" key="3">
    <source>
        <dbReference type="ARBA" id="ARBA00022449"/>
    </source>
</evidence>
<evidence type="ECO:0000256" key="5">
    <source>
        <dbReference type="ARBA" id="ARBA00022692"/>
    </source>
</evidence>
<keyword evidence="2" id="KW-0813">Transport</keyword>
<gene>
    <name evidence="10" type="ORF">ONB1V03_LOCUS17571</name>
</gene>
<feature type="transmembrane region" description="Helical" evidence="8">
    <location>
        <begin position="161"/>
        <end position="180"/>
    </location>
</feature>
<keyword evidence="7 8" id="KW-0472">Membrane</keyword>
<evidence type="ECO:0000256" key="6">
    <source>
        <dbReference type="ARBA" id="ARBA00022989"/>
    </source>
</evidence>
<reference evidence="10" key="1">
    <citation type="submission" date="2020-11" db="EMBL/GenBank/DDBJ databases">
        <authorList>
            <person name="Tran Van P."/>
        </authorList>
    </citation>
    <scope>NUCLEOTIDE SEQUENCE</scope>
</reference>
<dbReference type="EMBL" id="OC936939">
    <property type="protein sequence ID" value="CAD7661009.1"/>
    <property type="molecule type" value="Genomic_DNA"/>
</dbReference>
<evidence type="ECO:0000256" key="4">
    <source>
        <dbReference type="ARBA" id="ARBA00022568"/>
    </source>
</evidence>
<keyword evidence="3" id="KW-0050">Antiport</keyword>
<feature type="non-terminal residue" evidence="10">
    <location>
        <position position="1"/>
    </location>
</feature>
<keyword evidence="4" id="KW-0109">Calcium transport</keyword>
<dbReference type="Proteomes" id="UP000728032">
    <property type="component" value="Unassembled WGS sequence"/>
</dbReference>
<dbReference type="GO" id="GO:0005432">
    <property type="term" value="F:calcium:sodium antiporter activity"/>
    <property type="evidence" value="ECO:0007669"/>
    <property type="project" value="TreeGrafter"/>
</dbReference>
<evidence type="ECO:0000259" key="9">
    <source>
        <dbReference type="Pfam" id="PF01699"/>
    </source>
</evidence>
<evidence type="ECO:0000313" key="10">
    <source>
        <dbReference type="EMBL" id="CAD7661009.1"/>
    </source>
</evidence>
<dbReference type="Pfam" id="PF01699">
    <property type="entry name" value="Na_Ca_ex"/>
    <property type="match status" value="1"/>
</dbReference>
<keyword evidence="5 8" id="KW-0812">Transmembrane</keyword>
<dbReference type="Gene3D" id="1.20.1420.30">
    <property type="entry name" value="NCX, central ion-binding region"/>
    <property type="match status" value="1"/>
</dbReference>
<keyword evidence="4" id="KW-0106">Calcium</keyword>
<dbReference type="PANTHER" id="PTHR12266:SF0">
    <property type="entry name" value="MITOCHONDRIAL SODIUM_CALCIUM EXCHANGER PROTEIN"/>
    <property type="match status" value="1"/>
</dbReference>
<feature type="transmembrane region" description="Helical" evidence="8">
    <location>
        <begin position="187"/>
        <end position="205"/>
    </location>
</feature>
<dbReference type="OrthoDB" id="407410at2759"/>